<evidence type="ECO:0000256" key="2">
    <source>
        <dbReference type="ARBA" id="ARBA00012483"/>
    </source>
</evidence>
<keyword evidence="4 7" id="KW-0863">Zinc-finger</keyword>
<dbReference type="GO" id="GO:0016567">
    <property type="term" value="P:protein ubiquitination"/>
    <property type="evidence" value="ECO:0007669"/>
    <property type="project" value="UniProtKB-UniPathway"/>
</dbReference>
<dbReference type="AlphaFoldDB" id="A0A8J5TB63"/>
<name>A0A8J5TB63_ZIZPA</name>
<proteinExistence type="inferred from homology"/>
<feature type="domain" description="RING-type" evidence="9">
    <location>
        <begin position="129"/>
        <end position="171"/>
    </location>
</feature>
<dbReference type="SMART" id="SM00184">
    <property type="entry name" value="RING"/>
    <property type="match status" value="1"/>
</dbReference>
<evidence type="ECO:0000313" key="10">
    <source>
        <dbReference type="EMBL" id="KAG8070446.1"/>
    </source>
</evidence>
<keyword evidence="3" id="KW-0479">Metal-binding</keyword>
<dbReference type="EC" id="2.3.2.27" evidence="2"/>
<dbReference type="PANTHER" id="PTHR14155:SF527">
    <property type="entry name" value="E3 UBIQUITIN-PROTEIN LIGASE ATL41"/>
    <property type="match status" value="1"/>
</dbReference>
<dbReference type="InterPro" id="IPR053238">
    <property type="entry name" value="RING-H2_zinc_finger"/>
</dbReference>
<dbReference type="OrthoDB" id="8062037at2759"/>
<evidence type="ECO:0000256" key="4">
    <source>
        <dbReference type="ARBA" id="ARBA00022771"/>
    </source>
</evidence>
<dbReference type="InterPro" id="IPR001841">
    <property type="entry name" value="Znf_RING"/>
</dbReference>
<evidence type="ECO:0000256" key="7">
    <source>
        <dbReference type="PROSITE-ProRule" id="PRU00175"/>
    </source>
</evidence>
<dbReference type="EMBL" id="JAAALK010000283">
    <property type="protein sequence ID" value="KAG8070446.1"/>
    <property type="molecule type" value="Genomic_DNA"/>
</dbReference>
<evidence type="ECO:0000256" key="3">
    <source>
        <dbReference type="ARBA" id="ARBA00022723"/>
    </source>
</evidence>
<keyword evidence="11" id="KW-1185">Reference proteome</keyword>
<comment type="catalytic activity">
    <reaction evidence="1">
        <text>S-ubiquitinyl-[E2 ubiquitin-conjugating enzyme]-L-cysteine + [acceptor protein]-L-lysine = [E2 ubiquitin-conjugating enzyme]-L-cysteine + N(6)-ubiquitinyl-[acceptor protein]-L-lysine.</text>
        <dbReference type="EC" id="2.3.2.27"/>
    </reaction>
</comment>
<evidence type="ECO:0000256" key="8">
    <source>
        <dbReference type="SAM" id="MobiDB-lite"/>
    </source>
</evidence>
<evidence type="ECO:0000256" key="6">
    <source>
        <dbReference type="ARBA" id="ARBA00024209"/>
    </source>
</evidence>
<dbReference type="CDD" id="cd16461">
    <property type="entry name" value="RING-H2_EL5-like"/>
    <property type="match status" value="1"/>
</dbReference>
<gene>
    <name evidence="10" type="ORF">GUJ93_ZPchr0006g43422</name>
</gene>
<dbReference type="PANTHER" id="PTHR14155">
    <property type="entry name" value="RING FINGER DOMAIN-CONTAINING"/>
    <property type="match status" value="1"/>
</dbReference>
<evidence type="ECO:0000256" key="5">
    <source>
        <dbReference type="ARBA" id="ARBA00022833"/>
    </source>
</evidence>
<dbReference type="Proteomes" id="UP000729402">
    <property type="component" value="Unassembled WGS sequence"/>
</dbReference>
<dbReference type="UniPathway" id="UPA00143"/>
<accession>A0A8J5TB63</accession>
<keyword evidence="5" id="KW-0862">Zinc</keyword>
<dbReference type="FunFam" id="3.30.40.10:FF:000785">
    <property type="entry name" value="RING-H2 finger protein ATL5H"/>
    <property type="match status" value="1"/>
</dbReference>
<organism evidence="10 11">
    <name type="scientific">Zizania palustris</name>
    <name type="common">Northern wild rice</name>
    <dbReference type="NCBI Taxonomy" id="103762"/>
    <lineage>
        <taxon>Eukaryota</taxon>
        <taxon>Viridiplantae</taxon>
        <taxon>Streptophyta</taxon>
        <taxon>Embryophyta</taxon>
        <taxon>Tracheophyta</taxon>
        <taxon>Spermatophyta</taxon>
        <taxon>Magnoliopsida</taxon>
        <taxon>Liliopsida</taxon>
        <taxon>Poales</taxon>
        <taxon>Poaceae</taxon>
        <taxon>BOP clade</taxon>
        <taxon>Oryzoideae</taxon>
        <taxon>Oryzeae</taxon>
        <taxon>Zizaniinae</taxon>
        <taxon>Zizania</taxon>
    </lineage>
</organism>
<evidence type="ECO:0000256" key="1">
    <source>
        <dbReference type="ARBA" id="ARBA00000900"/>
    </source>
</evidence>
<comment type="caution">
    <text evidence="10">The sequence shown here is derived from an EMBL/GenBank/DDBJ whole genome shotgun (WGS) entry which is preliminary data.</text>
</comment>
<dbReference type="GO" id="GO:0061630">
    <property type="term" value="F:ubiquitin protein ligase activity"/>
    <property type="evidence" value="ECO:0007669"/>
    <property type="project" value="UniProtKB-EC"/>
</dbReference>
<sequence length="182" mass="18824">MGLRICQALHHSLPSPRHAARARAAMSSHDPSSATAADGGGGSYRVCDTVVLVCLAFASSLIVVTVAMCFRRAFAHDHAGGYASGRRAAADAAATTAASSSRRGLAPSALAAIPKFAYRRGGAGGWAQCAICLGVVRDGEAVRRLPDCKHLFHVECVDMWLYSHATCPLCRCAVGAGAGDKV</sequence>
<protein>
    <recommendedName>
        <fullName evidence="2">RING-type E3 ubiquitin transferase</fullName>
        <ecNumber evidence="2">2.3.2.27</ecNumber>
    </recommendedName>
</protein>
<dbReference type="GO" id="GO:0008270">
    <property type="term" value="F:zinc ion binding"/>
    <property type="evidence" value="ECO:0007669"/>
    <property type="project" value="UniProtKB-KW"/>
</dbReference>
<dbReference type="PROSITE" id="PS50089">
    <property type="entry name" value="ZF_RING_2"/>
    <property type="match status" value="1"/>
</dbReference>
<evidence type="ECO:0000259" key="9">
    <source>
        <dbReference type="PROSITE" id="PS50089"/>
    </source>
</evidence>
<comment type="similarity">
    <text evidence="6">Belongs to the RING-type zinc finger family. ATL subfamily.</text>
</comment>
<feature type="region of interest" description="Disordered" evidence="8">
    <location>
        <begin position="17"/>
        <end position="40"/>
    </location>
</feature>
<reference evidence="10" key="1">
    <citation type="journal article" date="2021" name="bioRxiv">
        <title>Whole Genome Assembly and Annotation of Northern Wild Rice, Zizania palustris L., Supports a Whole Genome Duplication in the Zizania Genus.</title>
        <authorList>
            <person name="Haas M."/>
            <person name="Kono T."/>
            <person name="Macchietto M."/>
            <person name="Millas R."/>
            <person name="McGilp L."/>
            <person name="Shao M."/>
            <person name="Duquette J."/>
            <person name="Hirsch C.N."/>
            <person name="Kimball J."/>
        </authorList>
    </citation>
    <scope>NUCLEOTIDE SEQUENCE</scope>
    <source>
        <tissue evidence="10">Fresh leaf tissue</tissue>
    </source>
</reference>
<evidence type="ECO:0000313" key="11">
    <source>
        <dbReference type="Proteomes" id="UP000729402"/>
    </source>
</evidence>
<dbReference type="Pfam" id="PF13639">
    <property type="entry name" value="zf-RING_2"/>
    <property type="match status" value="1"/>
</dbReference>
<reference evidence="10" key="2">
    <citation type="submission" date="2021-02" db="EMBL/GenBank/DDBJ databases">
        <authorList>
            <person name="Kimball J.A."/>
            <person name="Haas M.W."/>
            <person name="Macchietto M."/>
            <person name="Kono T."/>
            <person name="Duquette J."/>
            <person name="Shao M."/>
        </authorList>
    </citation>
    <scope>NUCLEOTIDE SEQUENCE</scope>
    <source>
        <tissue evidence="10">Fresh leaf tissue</tissue>
    </source>
</reference>